<feature type="region of interest" description="Disordered" evidence="1">
    <location>
        <begin position="323"/>
        <end position="357"/>
    </location>
</feature>
<organism evidence="4 5">
    <name type="scientific">Acididesulfobacter guangdongensis</name>
    <dbReference type="NCBI Taxonomy" id="2597225"/>
    <lineage>
        <taxon>Bacteria</taxon>
        <taxon>Deltaproteobacteria</taxon>
        <taxon>Candidatus Acidulodesulfobacterales</taxon>
        <taxon>Candidatus Acididesulfobacter</taxon>
    </lineage>
</organism>
<evidence type="ECO:0000256" key="3">
    <source>
        <dbReference type="SAM" id="SignalP"/>
    </source>
</evidence>
<feature type="compositionally biased region" description="Basic residues" evidence="1">
    <location>
        <begin position="341"/>
        <end position="350"/>
    </location>
</feature>
<keyword evidence="3" id="KW-0732">Signal</keyword>
<evidence type="ECO:0000256" key="1">
    <source>
        <dbReference type="SAM" id="MobiDB-lite"/>
    </source>
</evidence>
<feature type="transmembrane region" description="Helical" evidence="2">
    <location>
        <begin position="92"/>
        <end position="110"/>
    </location>
</feature>
<feature type="transmembrane region" description="Helical" evidence="2">
    <location>
        <begin position="61"/>
        <end position="80"/>
    </location>
</feature>
<feature type="transmembrane region" description="Helical" evidence="2">
    <location>
        <begin position="174"/>
        <end position="195"/>
    </location>
</feature>
<keyword evidence="2" id="KW-0472">Membrane</keyword>
<evidence type="ECO:0000256" key="2">
    <source>
        <dbReference type="SAM" id="Phobius"/>
    </source>
</evidence>
<feature type="transmembrane region" description="Helical" evidence="2">
    <location>
        <begin position="147"/>
        <end position="168"/>
    </location>
</feature>
<evidence type="ECO:0000313" key="5">
    <source>
        <dbReference type="Proteomes" id="UP000316562"/>
    </source>
</evidence>
<accession>A0A519BHD5</accession>
<keyword evidence="2" id="KW-1133">Transmembrane helix</keyword>
<feature type="chain" id="PRO_5022076571" description="Type IV secretion system protein" evidence="3">
    <location>
        <begin position="19"/>
        <end position="357"/>
    </location>
</feature>
<reference evidence="4 5" key="1">
    <citation type="journal article" date="2019" name="ISME J.">
        <title>Insights into ecological role of a new deltaproteobacterial order Candidatus Acidulodesulfobacterales by metagenomics and metatranscriptomics.</title>
        <authorList>
            <person name="Tan S."/>
            <person name="Liu J."/>
            <person name="Fang Y."/>
            <person name="Hedlund B.P."/>
            <person name="Lian Z.H."/>
            <person name="Huang L.Y."/>
            <person name="Li J.T."/>
            <person name="Huang L.N."/>
            <person name="Li W.J."/>
            <person name="Jiang H.C."/>
            <person name="Dong H.L."/>
            <person name="Shu W.S."/>
        </authorList>
    </citation>
    <scope>NUCLEOTIDE SEQUENCE [LARGE SCALE GENOMIC DNA]</scope>
    <source>
        <strain evidence="4">AP2</strain>
    </source>
</reference>
<dbReference type="Proteomes" id="UP000316562">
    <property type="component" value="Unassembled WGS sequence"/>
</dbReference>
<dbReference type="EMBL" id="SGBC01000001">
    <property type="protein sequence ID" value="RZD16670.1"/>
    <property type="molecule type" value="Genomic_DNA"/>
</dbReference>
<protein>
    <recommendedName>
        <fullName evidence="6">Type IV secretion system protein</fullName>
    </recommendedName>
</protein>
<proteinExistence type="predicted"/>
<feature type="transmembrane region" description="Helical" evidence="2">
    <location>
        <begin position="207"/>
        <end position="230"/>
    </location>
</feature>
<sequence>MKKIFVLIILFISITAGAGTAFADTGQTNIITKYPKIGTASTIPATFQTLMNSNIVPLEKTIIPFAFLIFLFAMAIRLYLNEEGGYMKEIFYMIFIISLLVMYNVVWNWLEAVIHGIATAIMPANEVSEFFKTLFSETSPKISIWDLNLNLILGALAAAIAGLAAWIIEWLRFLLLAFMYLIGPIVISLSIIPPLRPLLKAWIRDTIEIMSWLITLAILYQILNTLISTYIDFPSLTNTDPIVMAAILVLFIVLVILAPMLTGKLYKGGMGALGSIASAATTMVITGGTAAALGAAGITGGGLMGGIGAKMARRGTLQATRDIASKKKGAARHAAENANQHKFHPYRKKKNSSDEEE</sequence>
<name>A0A519BHD5_ACIG2</name>
<feature type="signal peptide" evidence="3">
    <location>
        <begin position="1"/>
        <end position="18"/>
    </location>
</feature>
<gene>
    <name evidence="4" type="ORF">EVJ46_00060</name>
</gene>
<dbReference type="AlphaFoldDB" id="A0A519BHD5"/>
<keyword evidence="2" id="KW-0812">Transmembrane</keyword>
<evidence type="ECO:0008006" key="6">
    <source>
        <dbReference type="Google" id="ProtNLM"/>
    </source>
</evidence>
<feature type="transmembrane region" description="Helical" evidence="2">
    <location>
        <begin position="242"/>
        <end position="261"/>
    </location>
</feature>
<comment type="caution">
    <text evidence="4">The sequence shown here is derived from an EMBL/GenBank/DDBJ whole genome shotgun (WGS) entry which is preliminary data.</text>
</comment>
<evidence type="ECO:0000313" key="4">
    <source>
        <dbReference type="EMBL" id="RZD16670.1"/>
    </source>
</evidence>